<evidence type="ECO:0000256" key="11">
    <source>
        <dbReference type="ARBA" id="ARBA00042639"/>
    </source>
</evidence>
<protein>
    <recommendedName>
        <fullName evidence="3">thioredoxin-dependent peroxiredoxin</fullName>
        <ecNumber evidence="3">1.11.1.24</ecNumber>
    </recommendedName>
    <alternativeName>
        <fullName evidence="9">Thioredoxin peroxidase</fullName>
    </alternativeName>
    <alternativeName>
        <fullName evidence="11">Thioredoxin-dependent peroxiredoxin Bcp</fullName>
    </alternativeName>
</protein>
<keyword evidence="6" id="KW-0560">Oxidoreductase</keyword>
<dbReference type="OrthoDB" id="9812811at2"/>
<evidence type="ECO:0000256" key="13">
    <source>
        <dbReference type="SAM" id="MobiDB-lite"/>
    </source>
</evidence>
<comment type="subunit">
    <text evidence="2">Monomer.</text>
</comment>
<dbReference type="InterPro" id="IPR036249">
    <property type="entry name" value="Thioredoxin-like_sf"/>
</dbReference>
<evidence type="ECO:0000256" key="8">
    <source>
        <dbReference type="ARBA" id="ARBA00023284"/>
    </source>
</evidence>
<name>Q07MC3_RHOP5</name>
<proteinExistence type="inferred from homology"/>
<comment type="catalytic activity">
    <reaction evidence="12">
        <text>a hydroperoxide + [thioredoxin]-dithiol = an alcohol + [thioredoxin]-disulfide + H2O</text>
        <dbReference type="Rhea" id="RHEA:62620"/>
        <dbReference type="Rhea" id="RHEA-COMP:10698"/>
        <dbReference type="Rhea" id="RHEA-COMP:10700"/>
        <dbReference type="ChEBI" id="CHEBI:15377"/>
        <dbReference type="ChEBI" id="CHEBI:29950"/>
        <dbReference type="ChEBI" id="CHEBI:30879"/>
        <dbReference type="ChEBI" id="CHEBI:35924"/>
        <dbReference type="ChEBI" id="CHEBI:50058"/>
        <dbReference type="EC" id="1.11.1.24"/>
    </reaction>
</comment>
<keyword evidence="5" id="KW-0049">Antioxidant</keyword>
<dbReference type="Pfam" id="PF00578">
    <property type="entry name" value="AhpC-TSA"/>
    <property type="match status" value="1"/>
</dbReference>
<feature type="region of interest" description="Disordered" evidence="13">
    <location>
        <begin position="1"/>
        <end position="97"/>
    </location>
</feature>
<gene>
    <name evidence="15" type="ordered locus">RPE_2974</name>
</gene>
<dbReference type="PANTHER" id="PTHR42801:SF4">
    <property type="entry name" value="AHPC_TSA FAMILY PROTEIN"/>
    <property type="match status" value="1"/>
</dbReference>
<evidence type="ECO:0000256" key="1">
    <source>
        <dbReference type="ARBA" id="ARBA00003330"/>
    </source>
</evidence>
<evidence type="ECO:0000259" key="14">
    <source>
        <dbReference type="PROSITE" id="PS51352"/>
    </source>
</evidence>
<organism evidence="15">
    <name type="scientific">Rhodopseudomonas palustris (strain BisA53)</name>
    <dbReference type="NCBI Taxonomy" id="316055"/>
    <lineage>
        <taxon>Bacteria</taxon>
        <taxon>Pseudomonadati</taxon>
        <taxon>Pseudomonadota</taxon>
        <taxon>Alphaproteobacteria</taxon>
        <taxon>Hyphomicrobiales</taxon>
        <taxon>Nitrobacteraceae</taxon>
        <taxon>Rhodopseudomonas</taxon>
    </lineage>
</organism>
<feature type="compositionally biased region" description="Basic residues" evidence="13">
    <location>
        <begin position="1"/>
        <end position="10"/>
    </location>
</feature>
<evidence type="ECO:0000256" key="12">
    <source>
        <dbReference type="ARBA" id="ARBA00049091"/>
    </source>
</evidence>
<dbReference type="AlphaFoldDB" id="Q07MC3"/>
<dbReference type="CDD" id="cd03017">
    <property type="entry name" value="PRX_BCP"/>
    <property type="match status" value="1"/>
</dbReference>
<evidence type="ECO:0000256" key="6">
    <source>
        <dbReference type="ARBA" id="ARBA00023002"/>
    </source>
</evidence>
<dbReference type="FunFam" id="3.40.30.10:FF:000007">
    <property type="entry name" value="Thioredoxin-dependent thiol peroxidase"/>
    <property type="match status" value="1"/>
</dbReference>
<keyword evidence="4" id="KW-0575">Peroxidase</keyword>
<accession>Q07MC3</accession>
<dbReference type="STRING" id="316055.RPE_2974"/>
<dbReference type="EC" id="1.11.1.24" evidence="3"/>
<comment type="function">
    <text evidence="1">Thiol-specific peroxidase that catalyzes the reduction of hydrogen peroxide and organic hydroperoxides to water and alcohols, respectively. Plays a role in cell protection against oxidative stress by detoxifying peroxides and as sensor of hydrogen peroxide-mediated signaling events.</text>
</comment>
<evidence type="ECO:0000256" key="5">
    <source>
        <dbReference type="ARBA" id="ARBA00022862"/>
    </source>
</evidence>
<dbReference type="Gene3D" id="3.40.30.10">
    <property type="entry name" value="Glutaredoxin"/>
    <property type="match status" value="1"/>
</dbReference>
<dbReference type="InterPro" id="IPR013766">
    <property type="entry name" value="Thioredoxin_domain"/>
</dbReference>
<dbReference type="GO" id="GO:0005737">
    <property type="term" value="C:cytoplasm"/>
    <property type="evidence" value="ECO:0007669"/>
    <property type="project" value="TreeGrafter"/>
</dbReference>
<keyword evidence="7" id="KW-1015">Disulfide bond</keyword>
<evidence type="ECO:0000256" key="7">
    <source>
        <dbReference type="ARBA" id="ARBA00023157"/>
    </source>
</evidence>
<reference evidence="15" key="1">
    <citation type="submission" date="2006-09" db="EMBL/GenBank/DDBJ databases">
        <title>Complete sequence of Rhodopseudomonas palustris BisA53.</title>
        <authorList>
            <consortium name="US DOE Joint Genome Institute"/>
            <person name="Copeland A."/>
            <person name="Lucas S."/>
            <person name="Lapidus A."/>
            <person name="Barry K."/>
            <person name="Detter J.C."/>
            <person name="Glavina del Rio T."/>
            <person name="Hammon N."/>
            <person name="Israni S."/>
            <person name="Dalin E."/>
            <person name="Tice H."/>
            <person name="Pitluck S."/>
            <person name="Chain P."/>
            <person name="Malfatti S."/>
            <person name="Shin M."/>
            <person name="Vergez L."/>
            <person name="Schmutz J."/>
            <person name="Larimer F."/>
            <person name="Land M."/>
            <person name="Hauser L."/>
            <person name="Pelletier D.A."/>
            <person name="Kyrpides N."/>
            <person name="Kim E."/>
            <person name="Harwood C.S."/>
            <person name="Oda Y."/>
            <person name="Richardson P."/>
        </authorList>
    </citation>
    <scope>NUCLEOTIDE SEQUENCE [LARGE SCALE GENOMIC DNA]</scope>
    <source>
        <strain evidence="15">BisA53</strain>
    </source>
</reference>
<feature type="compositionally biased region" description="Low complexity" evidence="13">
    <location>
        <begin position="11"/>
        <end position="27"/>
    </location>
</feature>
<dbReference type="InterPro" id="IPR050924">
    <property type="entry name" value="Peroxiredoxin_BCP/PrxQ"/>
</dbReference>
<keyword evidence="8" id="KW-0676">Redox-active center</keyword>
<evidence type="ECO:0000256" key="9">
    <source>
        <dbReference type="ARBA" id="ARBA00032824"/>
    </source>
</evidence>
<feature type="domain" description="Thioredoxin" evidence="14">
    <location>
        <begin position="85"/>
        <end position="236"/>
    </location>
</feature>
<evidence type="ECO:0000256" key="10">
    <source>
        <dbReference type="ARBA" id="ARBA00038489"/>
    </source>
</evidence>
<comment type="similarity">
    <text evidence="10">Belongs to the peroxiredoxin family. BCP/PrxQ subfamily.</text>
</comment>
<evidence type="ECO:0000313" key="15">
    <source>
        <dbReference type="EMBL" id="ABJ06911.1"/>
    </source>
</evidence>
<dbReference type="InterPro" id="IPR000866">
    <property type="entry name" value="AhpC/TSA"/>
</dbReference>
<evidence type="ECO:0000256" key="4">
    <source>
        <dbReference type="ARBA" id="ARBA00022559"/>
    </source>
</evidence>
<dbReference type="GO" id="GO:0045454">
    <property type="term" value="P:cell redox homeostasis"/>
    <property type="evidence" value="ECO:0007669"/>
    <property type="project" value="TreeGrafter"/>
</dbReference>
<dbReference type="KEGG" id="rpe:RPE_2974"/>
<dbReference type="eggNOG" id="COG1225">
    <property type="taxonomic scope" value="Bacteria"/>
</dbReference>
<evidence type="ECO:0000256" key="2">
    <source>
        <dbReference type="ARBA" id="ARBA00011245"/>
    </source>
</evidence>
<dbReference type="SUPFAM" id="SSF52833">
    <property type="entry name" value="Thioredoxin-like"/>
    <property type="match status" value="1"/>
</dbReference>
<dbReference type="GO" id="GO:0034599">
    <property type="term" value="P:cellular response to oxidative stress"/>
    <property type="evidence" value="ECO:0007669"/>
    <property type="project" value="TreeGrafter"/>
</dbReference>
<dbReference type="PANTHER" id="PTHR42801">
    <property type="entry name" value="THIOREDOXIN-DEPENDENT PEROXIDE REDUCTASE"/>
    <property type="match status" value="1"/>
</dbReference>
<evidence type="ECO:0000256" key="3">
    <source>
        <dbReference type="ARBA" id="ARBA00013017"/>
    </source>
</evidence>
<dbReference type="PROSITE" id="PS51352">
    <property type="entry name" value="THIOREDOXIN_2"/>
    <property type="match status" value="1"/>
</dbReference>
<sequence length="236" mass="24901">MSKQIRKKSSKPAASQAAGSGAATVAEKSSKTRFGAKSPPATNAARGRKPTPLLDESSHKPAAKPLSAATGKSPTSAPAVKPGGLSEGSKAPAFTLPRDGGDSVTLKSFAGRQLVIFFYPRAGTPGCTREAIDFTRLLPEFEQAGVSVLGVSADAPAQQEKFRDKYQLKIPLASDEPHAMLEAYGAWGEKSLYGKTFWGIVRTTVLIGADGRVKRVWRKVKVEGHADAVLAAAKER</sequence>
<dbReference type="EMBL" id="CP000463">
    <property type="protein sequence ID" value="ABJ06911.1"/>
    <property type="molecule type" value="Genomic_DNA"/>
</dbReference>
<dbReference type="HOGENOM" id="CLU_042529_14_0_5"/>
<dbReference type="GO" id="GO:0008379">
    <property type="term" value="F:thioredoxin peroxidase activity"/>
    <property type="evidence" value="ECO:0007669"/>
    <property type="project" value="TreeGrafter"/>
</dbReference>